<dbReference type="Pfam" id="PF12833">
    <property type="entry name" value="HTH_18"/>
    <property type="match status" value="1"/>
</dbReference>
<feature type="modified residue" description="4-aspartylphosphate" evidence="7">
    <location>
        <position position="1135"/>
    </location>
</feature>
<dbReference type="Gene3D" id="3.40.50.2300">
    <property type="match status" value="1"/>
</dbReference>
<dbReference type="Gene3D" id="2.130.10.10">
    <property type="entry name" value="YVTN repeat-like/Quinoprotein amine dehydrogenase"/>
    <property type="match status" value="2"/>
</dbReference>
<evidence type="ECO:0000259" key="9">
    <source>
        <dbReference type="PROSITE" id="PS01124"/>
    </source>
</evidence>
<keyword evidence="3 7" id="KW-0597">Phosphoprotein</keyword>
<dbReference type="SMART" id="SM00448">
    <property type="entry name" value="REC"/>
    <property type="match status" value="1"/>
</dbReference>
<reference evidence="12 13" key="1">
    <citation type="submission" date="2019-03" db="EMBL/GenBank/DDBJ databases">
        <title>Genomic Encyclopedia of Type Strains, Phase IV (KMG-IV): sequencing the most valuable type-strain genomes for metagenomic binning, comparative biology and taxonomic classification.</title>
        <authorList>
            <person name="Goeker M."/>
        </authorList>
    </citation>
    <scope>NUCLEOTIDE SEQUENCE [LARGE SCALE GENOMIC DNA]</scope>
    <source>
        <strain evidence="12 13">DSM 18792</strain>
    </source>
</reference>
<dbReference type="InterPro" id="IPR020449">
    <property type="entry name" value="Tscrpt_reg_AraC-type_HTH"/>
</dbReference>
<dbReference type="Pfam" id="PF07494">
    <property type="entry name" value="Reg_prop"/>
    <property type="match status" value="4"/>
</dbReference>
<organism evidence="12 13">
    <name type="scientific">Mariniflexile fucanivorans</name>
    <dbReference type="NCBI Taxonomy" id="264023"/>
    <lineage>
        <taxon>Bacteria</taxon>
        <taxon>Pseudomonadati</taxon>
        <taxon>Bacteroidota</taxon>
        <taxon>Flavobacteriia</taxon>
        <taxon>Flavobacteriales</taxon>
        <taxon>Flavobacteriaceae</taxon>
        <taxon>Mariniflexile</taxon>
    </lineage>
</organism>
<dbReference type="InterPro" id="IPR003594">
    <property type="entry name" value="HATPase_dom"/>
</dbReference>
<evidence type="ECO:0000256" key="4">
    <source>
        <dbReference type="ARBA" id="ARBA00023015"/>
    </source>
</evidence>
<dbReference type="GO" id="GO:0043565">
    <property type="term" value="F:sequence-specific DNA binding"/>
    <property type="evidence" value="ECO:0007669"/>
    <property type="project" value="InterPro"/>
</dbReference>
<dbReference type="InterPro" id="IPR009057">
    <property type="entry name" value="Homeodomain-like_sf"/>
</dbReference>
<dbReference type="PANTHER" id="PTHR43547">
    <property type="entry name" value="TWO-COMPONENT HISTIDINE KINASE"/>
    <property type="match status" value="1"/>
</dbReference>
<dbReference type="PROSITE" id="PS50110">
    <property type="entry name" value="RESPONSE_REGULATORY"/>
    <property type="match status" value="1"/>
</dbReference>
<dbReference type="InterPro" id="IPR011006">
    <property type="entry name" value="CheY-like_superfamily"/>
</dbReference>
<keyword evidence="8" id="KW-0472">Membrane</keyword>
<dbReference type="InterPro" id="IPR005467">
    <property type="entry name" value="His_kinase_dom"/>
</dbReference>
<dbReference type="InterPro" id="IPR036097">
    <property type="entry name" value="HisK_dim/P_sf"/>
</dbReference>
<dbReference type="Gene3D" id="2.60.40.10">
    <property type="entry name" value="Immunoglobulins"/>
    <property type="match status" value="1"/>
</dbReference>
<accession>A0A4R1RP21</accession>
<dbReference type="Pfam" id="PF02518">
    <property type="entry name" value="HATPase_c"/>
    <property type="match status" value="1"/>
</dbReference>
<dbReference type="RefSeq" id="WP_132216476.1">
    <property type="nucleotide sequence ID" value="NZ_OX156936.1"/>
</dbReference>
<feature type="transmembrane region" description="Helical" evidence="8">
    <location>
        <begin position="21"/>
        <end position="40"/>
    </location>
</feature>
<dbReference type="Pfam" id="PF00512">
    <property type="entry name" value="HisKA"/>
    <property type="match status" value="1"/>
</dbReference>
<dbReference type="Pfam" id="PF07495">
    <property type="entry name" value="Y_Y_Y"/>
    <property type="match status" value="1"/>
</dbReference>
<dbReference type="SUPFAM" id="SSF52172">
    <property type="entry name" value="CheY-like"/>
    <property type="match status" value="1"/>
</dbReference>
<dbReference type="Gene3D" id="3.30.565.10">
    <property type="entry name" value="Histidine kinase-like ATPase, C-terminal domain"/>
    <property type="match status" value="1"/>
</dbReference>
<evidence type="ECO:0000256" key="3">
    <source>
        <dbReference type="ARBA" id="ARBA00022553"/>
    </source>
</evidence>
<dbReference type="SUPFAM" id="SSF63829">
    <property type="entry name" value="Calcium-dependent phosphotriesterase"/>
    <property type="match status" value="2"/>
</dbReference>
<dbReference type="InterPro" id="IPR015943">
    <property type="entry name" value="WD40/YVTN_repeat-like_dom_sf"/>
</dbReference>
<keyword evidence="6" id="KW-0804">Transcription</keyword>
<dbReference type="PROSITE" id="PS50109">
    <property type="entry name" value="HIS_KIN"/>
    <property type="match status" value="1"/>
</dbReference>
<dbReference type="InterPro" id="IPR036322">
    <property type="entry name" value="WD40_repeat_dom_sf"/>
</dbReference>
<feature type="domain" description="Histidine kinase" evidence="10">
    <location>
        <begin position="835"/>
        <end position="1047"/>
    </location>
</feature>
<dbReference type="EMBL" id="SLUP01000002">
    <property type="protein sequence ID" value="TCL68068.1"/>
    <property type="molecule type" value="Genomic_DNA"/>
</dbReference>
<feature type="domain" description="HTH araC/xylS-type" evidence="9">
    <location>
        <begin position="1232"/>
        <end position="1331"/>
    </location>
</feature>
<keyword evidence="8" id="KW-0812">Transmembrane</keyword>
<dbReference type="SUPFAM" id="SSF55874">
    <property type="entry name" value="ATPase domain of HSP90 chaperone/DNA topoisomerase II/histidine kinase"/>
    <property type="match status" value="1"/>
</dbReference>
<comment type="caution">
    <text evidence="12">The sequence shown here is derived from an EMBL/GenBank/DDBJ whole genome shotgun (WGS) entry which is preliminary data.</text>
</comment>
<dbReference type="CDD" id="cd00082">
    <property type="entry name" value="HisKA"/>
    <property type="match status" value="1"/>
</dbReference>
<dbReference type="InterPro" id="IPR001789">
    <property type="entry name" value="Sig_transdc_resp-reg_receiver"/>
</dbReference>
<dbReference type="GO" id="GO:0003700">
    <property type="term" value="F:DNA-binding transcription factor activity"/>
    <property type="evidence" value="ECO:0007669"/>
    <property type="project" value="InterPro"/>
</dbReference>
<gene>
    <name evidence="12" type="ORF">EV196_102633</name>
</gene>
<evidence type="ECO:0000256" key="1">
    <source>
        <dbReference type="ARBA" id="ARBA00000085"/>
    </source>
</evidence>
<evidence type="ECO:0000256" key="5">
    <source>
        <dbReference type="ARBA" id="ARBA00023125"/>
    </source>
</evidence>
<dbReference type="Gene3D" id="1.10.10.60">
    <property type="entry name" value="Homeodomain-like"/>
    <property type="match status" value="1"/>
</dbReference>
<dbReference type="SMART" id="SM00342">
    <property type="entry name" value="HTH_ARAC"/>
    <property type="match status" value="1"/>
</dbReference>
<proteinExistence type="predicted"/>
<dbReference type="SMART" id="SM00388">
    <property type="entry name" value="HisKA"/>
    <property type="match status" value="1"/>
</dbReference>
<dbReference type="SUPFAM" id="SSF47384">
    <property type="entry name" value="Homodimeric domain of signal transducing histidine kinase"/>
    <property type="match status" value="1"/>
</dbReference>
<dbReference type="PRINTS" id="PR00032">
    <property type="entry name" value="HTHARAC"/>
</dbReference>
<dbReference type="Pfam" id="PF00072">
    <property type="entry name" value="Response_reg"/>
    <property type="match status" value="1"/>
</dbReference>
<evidence type="ECO:0000313" key="13">
    <source>
        <dbReference type="Proteomes" id="UP000295455"/>
    </source>
</evidence>
<evidence type="ECO:0000259" key="11">
    <source>
        <dbReference type="PROSITE" id="PS50110"/>
    </source>
</evidence>
<dbReference type="Gene3D" id="1.10.287.130">
    <property type="match status" value="1"/>
</dbReference>
<evidence type="ECO:0000259" key="10">
    <source>
        <dbReference type="PROSITE" id="PS50109"/>
    </source>
</evidence>
<keyword evidence="5" id="KW-0238">DNA-binding</keyword>
<protein>
    <recommendedName>
        <fullName evidence="2">histidine kinase</fullName>
        <ecNumber evidence="2">2.7.13.3</ecNumber>
    </recommendedName>
</protein>
<dbReference type="CDD" id="cd17574">
    <property type="entry name" value="REC_OmpR"/>
    <property type="match status" value="1"/>
</dbReference>
<dbReference type="InterPro" id="IPR018060">
    <property type="entry name" value="HTH_AraC"/>
</dbReference>
<dbReference type="Proteomes" id="UP000295455">
    <property type="component" value="Unassembled WGS sequence"/>
</dbReference>
<evidence type="ECO:0000313" key="12">
    <source>
        <dbReference type="EMBL" id="TCL68068.1"/>
    </source>
</evidence>
<keyword evidence="13" id="KW-1185">Reference proteome</keyword>
<feature type="domain" description="Response regulatory" evidence="11">
    <location>
        <begin position="1087"/>
        <end position="1202"/>
    </location>
</feature>
<evidence type="ECO:0000256" key="2">
    <source>
        <dbReference type="ARBA" id="ARBA00012438"/>
    </source>
</evidence>
<dbReference type="SMART" id="SM00387">
    <property type="entry name" value="HATPase_c"/>
    <property type="match status" value="1"/>
</dbReference>
<dbReference type="EC" id="2.7.13.3" evidence="2"/>
<dbReference type="InterPro" id="IPR011110">
    <property type="entry name" value="Reg_prop"/>
</dbReference>
<dbReference type="OrthoDB" id="358279at2"/>
<evidence type="ECO:0000256" key="7">
    <source>
        <dbReference type="PROSITE-ProRule" id="PRU00169"/>
    </source>
</evidence>
<name>A0A4R1RP21_9FLAO</name>
<dbReference type="SUPFAM" id="SSF46689">
    <property type="entry name" value="Homeodomain-like"/>
    <property type="match status" value="1"/>
</dbReference>
<dbReference type="InterPro" id="IPR003661">
    <property type="entry name" value="HisK_dim/P_dom"/>
</dbReference>
<dbReference type="PROSITE" id="PS01124">
    <property type="entry name" value="HTH_ARAC_FAMILY_2"/>
    <property type="match status" value="1"/>
</dbReference>
<keyword evidence="8" id="KW-1133">Transmembrane helix</keyword>
<sequence length="1332" mass="152965">MKQFQHKGKRNVFMVFNKNNNLDFLFLTYFVIFFTVITSAQNASINNSNSTGSIPKQFSFKTLTINDGLSQNSVISIAQDSIGYLWLATQDGLNKYDGRHFIHYDKQFEDITRSTFSKLGKVYIDKQNRLWIITHSGKLELYQKKTDNFKHINLPHAASSIFQDKKLNTYIGLYDNGLLKIDARTKDTIQVFKPEDRFVTVYDYIEIENNLMVAATNNVFKIYSNNSYEKLKTNEPSNTNFSVLEKTTNGIVWLGTYGKGLFFSLPNSKEFKKYYNTNLPENLNIEDLLVDKKGRLWIATYGNGVYLIDNKTNKVTNFKANKNNPFAIHYNDMLSLYEDVTGVIWFGSDGTGASYYDEHLIKFNILTNNQVPKSVNVDMVRSITTDANENLWIGTSGKGLTYFDVRTETYKTFTTDNSKISSNRIISLNSSNNELWIGHQAHGLNTMDASGNFKSYPELENFTIWQIINESPTQKWLCTELHGIILFDKNKGIIKEYNRDNSALTSNNIKTLVKSDNGIIWIGTDNNGVFKLNKATNKITKLKGINQKIKSLYTYNNFLWIGTNGAGLKEYDITKNTTKTYTQKDGLPNDVVYGILPDNKGKLWLSTNNGLSCFNASEHAKNFENFSVFDGLQSSEFNTGAYFKDKKGNLFFGGLEGINWFHPENLTYNTIKPKTIISKFEVFSKVRPLIKNSKLQDDENTVTFTFSSLHFSQPARNLFKYQLINHDADWIESGNNNIAHYTNLAPNTYTFKVISCSYDRVWNETPATYTFTIKQPWYLSTLAICIYIFLFALLSYAIYFYLKWRWHMKMQLKLEHEETKRLKKLNEFKTRLYTNLSHEFRTPLTLISGPIENQLTNPKLSNKDKKELTLVQRNSQRLLNLVDQLLDLSKLETGNLNLSVSKGNLTVLLKQLIAAFQFKTKEKNIVFTHQMKPINDAWFDKDVIEKIIINLLSNAVKYTPNHGKIHFEATVQNGQIIISVINNGNIIPEEELNKLFTRYYQNNKTADGVGIGLSLVKELVILSHGNIIAHTMNDDEIQFTVTLPIERSFYNASEIMELQTTESSVIQNSPNTIEPISKTKNNKNKPLLLIVEDDEDIRQFISSIFENEYTIKEAVDGEQGFANALKYIPDIIISDIMMPKISGIELCNTLKLDERTSHIPIILLTAKSGDQNEIVGLKTGADDYITKPFNNNKLKIRVEKLIELRQQLQQRYSNSFNLSDIKTTSVDQQFLKKLKEVLNKNITNTDFNSELLSKNMLMSRMQLHRKLKALTGLSTTQLIRNERLKIAISLLKQSDLTISEIAYQIGFNTPSYFIKNFKDVYHCTPSEYLLKY</sequence>
<dbReference type="InterPro" id="IPR036890">
    <property type="entry name" value="HATPase_C_sf"/>
</dbReference>
<evidence type="ECO:0000256" key="8">
    <source>
        <dbReference type="SAM" id="Phobius"/>
    </source>
</evidence>
<evidence type="ECO:0000256" key="6">
    <source>
        <dbReference type="ARBA" id="ARBA00023163"/>
    </source>
</evidence>
<dbReference type="SUPFAM" id="SSF50978">
    <property type="entry name" value="WD40 repeat-like"/>
    <property type="match status" value="1"/>
</dbReference>
<keyword evidence="4" id="KW-0805">Transcription regulation</keyword>
<dbReference type="InterPro" id="IPR013783">
    <property type="entry name" value="Ig-like_fold"/>
</dbReference>
<dbReference type="FunFam" id="1.10.287.130:FF:000045">
    <property type="entry name" value="Two-component system sensor histidine kinase/response regulator"/>
    <property type="match status" value="1"/>
</dbReference>
<dbReference type="InterPro" id="IPR011123">
    <property type="entry name" value="Y_Y_Y"/>
</dbReference>
<dbReference type="GO" id="GO:0000155">
    <property type="term" value="F:phosphorelay sensor kinase activity"/>
    <property type="evidence" value="ECO:0007669"/>
    <property type="project" value="InterPro"/>
</dbReference>
<comment type="catalytic activity">
    <reaction evidence="1">
        <text>ATP + protein L-histidine = ADP + protein N-phospho-L-histidine.</text>
        <dbReference type="EC" id="2.7.13.3"/>
    </reaction>
</comment>
<feature type="transmembrane region" description="Helical" evidence="8">
    <location>
        <begin position="777"/>
        <end position="802"/>
    </location>
</feature>
<dbReference type="PANTHER" id="PTHR43547:SF2">
    <property type="entry name" value="HYBRID SIGNAL TRANSDUCTION HISTIDINE KINASE C"/>
    <property type="match status" value="1"/>
</dbReference>